<comment type="caution">
    <text evidence="1">The sequence shown here is derived from an EMBL/GenBank/DDBJ whole genome shotgun (WGS) entry which is preliminary data.</text>
</comment>
<proteinExistence type="predicted"/>
<sequence length="85" mass="10124">MSWVKICFGSFYNQLQKQHVDLHELLLGGFIFKSSSQFNSGQTWKVIHECLHLQRVSLLYYYTSSGNCTRKSLLWKLQLKQNKFY</sequence>
<keyword evidence="2" id="KW-1185">Reference proteome</keyword>
<name>A0AAD3S139_NEPGR</name>
<accession>A0AAD3S139</accession>
<reference evidence="1" key="1">
    <citation type="submission" date="2023-05" db="EMBL/GenBank/DDBJ databases">
        <title>Nepenthes gracilis genome sequencing.</title>
        <authorList>
            <person name="Fukushima K."/>
        </authorList>
    </citation>
    <scope>NUCLEOTIDE SEQUENCE</scope>
    <source>
        <strain evidence="1">SING2019-196</strain>
    </source>
</reference>
<evidence type="ECO:0000313" key="2">
    <source>
        <dbReference type="Proteomes" id="UP001279734"/>
    </source>
</evidence>
<protein>
    <submittedName>
        <fullName evidence="1">Uncharacterized protein</fullName>
    </submittedName>
</protein>
<dbReference type="Proteomes" id="UP001279734">
    <property type="component" value="Unassembled WGS sequence"/>
</dbReference>
<dbReference type="AlphaFoldDB" id="A0AAD3S139"/>
<dbReference type="EMBL" id="BSYO01000003">
    <property type="protein sequence ID" value="GMH02470.1"/>
    <property type="molecule type" value="Genomic_DNA"/>
</dbReference>
<organism evidence="1 2">
    <name type="scientific">Nepenthes gracilis</name>
    <name type="common">Slender pitcher plant</name>
    <dbReference type="NCBI Taxonomy" id="150966"/>
    <lineage>
        <taxon>Eukaryota</taxon>
        <taxon>Viridiplantae</taxon>
        <taxon>Streptophyta</taxon>
        <taxon>Embryophyta</taxon>
        <taxon>Tracheophyta</taxon>
        <taxon>Spermatophyta</taxon>
        <taxon>Magnoliopsida</taxon>
        <taxon>eudicotyledons</taxon>
        <taxon>Gunneridae</taxon>
        <taxon>Pentapetalae</taxon>
        <taxon>Caryophyllales</taxon>
        <taxon>Nepenthaceae</taxon>
        <taxon>Nepenthes</taxon>
    </lineage>
</organism>
<evidence type="ECO:0000313" key="1">
    <source>
        <dbReference type="EMBL" id="GMH02470.1"/>
    </source>
</evidence>
<gene>
    <name evidence="1" type="ORF">Nepgr_004309</name>
</gene>